<dbReference type="AlphaFoldDB" id="A0A4Y2N246"/>
<evidence type="ECO:0000313" key="3">
    <source>
        <dbReference type="Proteomes" id="UP000499080"/>
    </source>
</evidence>
<comment type="caution">
    <text evidence="1">The sequence shown here is derived from an EMBL/GenBank/DDBJ whole genome shotgun (WGS) entry which is preliminary data.</text>
</comment>
<dbReference type="OrthoDB" id="9971063at2759"/>
<gene>
    <name evidence="2" type="ORF">AVEN_151538_1</name>
    <name evidence="1" type="ORF">AVEN_78993_1</name>
</gene>
<name>A0A4Y2N246_ARAVE</name>
<sequence length="95" mass="10689">MHIVQKLPQRVAFAVETLSRIENEYDFLNRIIFSDEASFHVSSKVNISTTAEFGAQKSPCSTHLQPTVIFQQDAETRMFQHSVGTVLPAGYPQGY</sequence>
<evidence type="ECO:0000313" key="2">
    <source>
        <dbReference type="EMBL" id="GBN33469.1"/>
    </source>
</evidence>
<proteinExistence type="predicted"/>
<protein>
    <submittedName>
        <fullName evidence="1">Uncharacterized protein</fullName>
    </submittedName>
</protein>
<dbReference type="Proteomes" id="UP000499080">
    <property type="component" value="Unassembled WGS sequence"/>
</dbReference>
<evidence type="ECO:0000313" key="1">
    <source>
        <dbReference type="EMBL" id="GBN32962.1"/>
    </source>
</evidence>
<dbReference type="EMBL" id="BGPR01207165">
    <property type="protein sequence ID" value="GBN32962.1"/>
    <property type="molecule type" value="Genomic_DNA"/>
</dbReference>
<keyword evidence="3" id="KW-1185">Reference proteome</keyword>
<dbReference type="EMBL" id="BGPR01207374">
    <property type="protein sequence ID" value="GBN33469.1"/>
    <property type="molecule type" value="Genomic_DNA"/>
</dbReference>
<reference evidence="1 3" key="1">
    <citation type="journal article" date="2019" name="Sci. Rep.">
        <title>Orb-weaving spider Araneus ventricosus genome elucidates the spidroin gene catalogue.</title>
        <authorList>
            <person name="Kono N."/>
            <person name="Nakamura H."/>
            <person name="Ohtoshi R."/>
            <person name="Moran D.A.P."/>
            <person name="Shinohara A."/>
            <person name="Yoshida Y."/>
            <person name="Fujiwara M."/>
            <person name="Mori M."/>
            <person name="Tomita M."/>
            <person name="Arakawa K."/>
        </authorList>
    </citation>
    <scope>NUCLEOTIDE SEQUENCE [LARGE SCALE GENOMIC DNA]</scope>
</reference>
<organism evidence="1 3">
    <name type="scientific">Araneus ventricosus</name>
    <name type="common">Orbweaver spider</name>
    <name type="synonym">Epeira ventricosa</name>
    <dbReference type="NCBI Taxonomy" id="182803"/>
    <lineage>
        <taxon>Eukaryota</taxon>
        <taxon>Metazoa</taxon>
        <taxon>Ecdysozoa</taxon>
        <taxon>Arthropoda</taxon>
        <taxon>Chelicerata</taxon>
        <taxon>Arachnida</taxon>
        <taxon>Araneae</taxon>
        <taxon>Araneomorphae</taxon>
        <taxon>Entelegynae</taxon>
        <taxon>Araneoidea</taxon>
        <taxon>Araneidae</taxon>
        <taxon>Araneus</taxon>
    </lineage>
</organism>
<accession>A0A4Y2N246</accession>